<feature type="compositionally biased region" description="Basic and acidic residues" evidence="1">
    <location>
        <begin position="390"/>
        <end position="402"/>
    </location>
</feature>
<keyword evidence="3" id="KW-1185">Reference proteome</keyword>
<dbReference type="RefSeq" id="XP_007410082.1">
    <property type="nucleotide sequence ID" value="XM_007410020.1"/>
</dbReference>
<gene>
    <name evidence="2" type="ORF">MELLADRAFT_63267</name>
</gene>
<proteinExistence type="predicted"/>
<dbReference type="VEuPathDB" id="FungiDB:MELLADRAFT_63267"/>
<accession>F4RM12</accession>
<dbReference type="KEGG" id="mlr:MELLADRAFT_63267"/>
<feature type="compositionally biased region" description="Polar residues" evidence="1">
    <location>
        <begin position="350"/>
        <end position="363"/>
    </location>
</feature>
<protein>
    <submittedName>
        <fullName evidence="2">Uncharacterized protein</fullName>
    </submittedName>
</protein>
<evidence type="ECO:0000256" key="1">
    <source>
        <dbReference type="SAM" id="MobiDB-lite"/>
    </source>
</evidence>
<evidence type="ECO:0000313" key="3">
    <source>
        <dbReference type="Proteomes" id="UP000001072"/>
    </source>
</evidence>
<dbReference type="Proteomes" id="UP000001072">
    <property type="component" value="Unassembled WGS sequence"/>
</dbReference>
<reference evidence="3" key="1">
    <citation type="journal article" date="2011" name="Proc. Natl. Acad. Sci. U.S.A.">
        <title>Obligate biotrophy features unraveled by the genomic analysis of rust fungi.</title>
        <authorList>
            <person name="Duplessis S."/>
            <person name="Cuomo C.A."/>
            <person name="Lin Y.-C."/>
            <person name="Aerts A."/>
            <person name="Tisserant E."/>
            <person name="Veneault-Fourrey C."/>
            <person name="Joly D.L."/>
            <person name="Hacquard S."/>
            <person name="Amselem J."/>
            <person name="Cantarel B.L."/>
            <person name="Chiu R."/>
            <person name="Coutinho P.M."/>
            <person name="Feau N."/>
            <person name="Field M."/>
            <person name="Frey P."/>
            <person name="Gelhaye E."/>
            <person name="Goldberg J."/>
            <person name="Grabherr M.G."/>
            <person name="Kodira C.D."/>
            <person name="Kohler A."/>
            <person name="Kuees U."/>
            <person name="Lindquist E.A."/>
            <person name="Lucas S.M."/>
            <person name="Mago R."/>
            <person name="Mauceli E."/>
            <person name="Morin E."/>
            <person name="Murat C."/>
            <person name="Pangilinan J.L."/>
            <person name="Park R."/>
            <person name="Pearson M."/>
            <person name="Quesneville H."/>
            <person name="Rouhier N."/>
            <person name="Sakthikumar S."/>
            <person name="Salamov A.A."/>
            <person name="Schmutz J."/>
            <person name="Selles B."/>
            <person name="Shapiro H."/>
            <person name="Tanguay P."/>
            <person name="Tuskan G.A."/>
            <person name="Henrissat B."/>
            <person name="Van de Peer Y."/>
            <person name="Rouze P."/>
            <person name="Ellis J.G."/>
            <person name="Dodds P.N."/>
            <person name="Schein J.E."/>
            <person name="Zhong S."/>
            <person name="Hamelin R.C."/>
            <person name="Grigoriev I.V."/>
            <person name="Szabo L.J."/>
            <person name="Martin F."/>
        </authorList>
    </citation>
    <scope>NUCLEOTIDE SEQUENCE [LARGE SCALE GENOMIC DNA]</scope>
    <source>
        <strain evidence="3">98AG31 / pathotype 3-4-7</strain>
    </source>
</reference>
<name>F4RM12_MELLP</name>
<dbReference type="GeneID" id="18930068"/>
<dbReference type="EMBL" id="GL883107">
    <property type="protein sequence ID" value="EGG06642.1"/>
    <property type="molecule type" value="Genomic_DNA"/>
</dbReference>
<dbReference type="InParanoid" id="F4RM12"/>
<feature type="region of interest" description="Disordered" evidence="1">
    <location>
        <begin position="314"/>
        <end position="438"/>
    </location>
</feature>
<organism evidence="3">
    <name type="scientific">Melampsora larici-populina (strain 98AG31 / pathotype 3-4-7)</name>
    <name type="common">Poplar leaf rust fungus</name>
    <dbReference type="NCBI Taxonomy" id="747676"/>
    <lineage>
        <taxon>Eukaryota</taxon>
        <taxon>Fungi</taxon>
        <taxon>Dikarya</taxon>
        <taxon>Basidiomycota</taxon>
        <taxon>Pucciniomycotina</taxon>
        <taxon>Pucciniomycetes</taxon>
        <taxon>Pucciniales</taxon>
        <taxon>Melampsoraceae</taxon>
        <taxon>Melampsora</taxon>
    </lineage>
</organism>
<evidence type="ECO:0000313" key="2">
    <source>
        <dbReference type="EMBL" id="EGG06642.1"/>
    </source>
</evidence>
<feature type="compositionally biased region" description="Polar residues" evidence="1">
    <location>
        <begin position="371"/>
        <end position="386"/>
    </location>
</feature>
<dbReference type="HOGENOM" id="CLU_015424_0_0_1"/>
<dbReference type="AlphaFoldDB" id="F4RM12"/>
<sequence>MVPTLITASYVMVDPHPHAQLPVPRLDGLVGLRCPVCFTPLVYKRANKDSWLIGIVLTFRLDTDMIFLNDQCPTPSNSHNWKTWRCDQLNHEIALINLGAPRPIISNMTEWGPRVSPAKGCWKAPSLKITKMPPTKIVSHNSVGVTQAPNAILSKGPASQARPHQWAQSSNSLGRRLDVNTHAMLQQNRAQRDQAATRHSINLIDERKMVTLYLWVDETEARPITALFPQWPTACLDQSPLLVQAVVKVVGPQWNQALTVWDTELYAWVSPVYAIPPHVTIQADSVHRAAGNPCNISSSLPEPSSQLGVPLSAIPEALRPPPHGTTTTPLPPDAFRSTAELPPICDMPSSPFSANQAETNGSLPSEDHLLPNSSPDMKIQSQTGSELQAPDDKSDRSSESSPKRPTAMTVIDISQSPDLPSNKDSDVEDSATPSVSLKKRWPGSKLPVSILLAWYKETAPGNVQQKWSERFGRQWRLCLSTVYRYHLWIAEVDHEVMETQFRSQPKATIGDARNLYQQEFKRVARLSKQAS</sequence>